<dbReference type="SMART" id="SM00420">
    <property type="entry name" value="HTH_DEOR"/>
    <property type="match status" value="1"/>
</dbReference>
<evidence type="ECO:0000313" key="5">
    <source>
        <dbReference type="Proteomes" id="UP001501510"/>
    </source>
</evidence>
<evidence type="ECO:0000259" key="3">
    <source>
        <dbReference type="PROSITE" id="PS51000"/>
    </source>
</evidence>
<dbReference type="InterPro" id="IPR014036">
    <property type="entry name" value="DeoR-like_C"/>
</dbReference>
<evidence type="ECO:0000256" key="1">
    <source>
        <dbReference type="ARBA" id="ARBA00023015"/>
    </source>
</evidence>
<feature type="domain" description="HTH deoR-type" evidence="3">
    <location>
        <begin position="3"/>
        <end position="58"/>
    </location>
</feature>
<dbReference type="PANTHER" id="PTHR30363">
    <property type="entry name" value="HTH-TYPE TRANSCRIPTIONAL REGULATOR SRLR-RELATED"/>
    <property type="match status" value="1"/>
</dbReference>
<dbReference type="PROSITE" id="PS51000">
    <property type="entry name" value="HTH_DEOR_2"/>
    <property type="match status" value="1"/>
</dbReference>
<dbReference type="Proteomes" id="UP001501510">
    <property type="component" value="Unassembled WGS sequence"/>
</dbReference>
<dbReference type="InterPro" id="IPR001034">
    <property type="entry name" value="DeoR_HTH"/>
</dbReference>
<dbReference type="InterPro" id="IPR036390">
    <property type="entry name" value="WH_DNA-bd_sf"/>
</dbReference>
<name>A0ABN1JMR2_9CLOT</name>
<keyword evidence="1" id="KW-0805">Transcription regulation</keyword>
<proteinExistence type="predicted"/>
<dbReference type="SUPFAM" id="SSF46785">
    <property type="entry name" value="Winged helix' DNA-binding domain"/>
    <property type="match status" value="1"/>
</dbReference>
<dbReference type="SUPFAM" id="SSF100950">
    <property type="entry name" value="NagB/RpiA/CoA transferase-like"/>
    <property type="match status" value="1"/>
</dbReference>
<evidence type="ECO:0000313" key="4">
    <source>
        <dbReference type="EMBL" id="GAA0743012.1"/>
    </source>
</evidence>
<dbReference type="InterPro" id="IPR050313">
    <property type="entry name" value="Carb_Metab_HTH_regulators"/>
</dbReference>
<gene>
    <name evidence="4" type="ORF">GCM10008906_26240</name>
</gene>
<dbReference type="Pfam" id="PF00455">
    <property type="entry name" value="DeoRC"/>
    <property type="match status" value="1"/>
</dbReference>
<keyword evidence="5" id="KW-1185">Reference proteome</keyword>
<dbReference type="InterPro" id="IPR037171">
    <property type="entry name" value="NagB/RpiA_transferase-like"/>
</dbReference>
<sequence>MFAQERLDTILNILNKEGKVVVKDLSSKFKVTEDCIRKDLKNLENQNLIKRTYGGAVPIRESAHNEKIENRININVESKKIIAQKAFNLINENETIFLDISTTNILLADMLAKSNKKITVITNMIDIVKTFSINNNIKVVCTGGTFSNELDGFTGSMTIENILKYRVNKAFIGSCGVNIFDKSITTFDVEDGNTKKSIINIGNHVYLVMENKKFYFDGVYNFANLFNINTIITENTPDESILEVLKETNTKIL</sequence>
<dbReference type="PRINTS" id="PR00037">
    <property type="entry name" value="HTHLACR"/>
</dbReference>
<reference evidence="4 5" key="1">
    <citation type="journal article" date="2019" name="Int. J. Syst. Evol. Microbiol.">
        <title>The Global Catalogue of Microorganisms (GCM) 10K type strain sequencing project: providing services to taxonomists for standard genome sequencing and annotation.</title>
        <authorList>
            <consortium name="The Broad Institute Genomics Platform"/>
            <consortium name="The Broad Institute Genome Sequencing Center for Infectious Disease"/>
            <person name="Wu L."/>
            <person name="Ma J."/>
        </authorList>
    </citation>
    <scope>NUCLEOTIDE SEQUENCE [LARGE SCALE GENOMIC DNA]</scope>
    <source>
        <strain evidence="4 5">JCM 1407</strain>
    </source>
</reference>
<accession>A0ABN1JMR2</accession>
<dbReference type="Gene3D" id="1.10.10.10">
    <property type="entry name" value="Winged helix-like DNA-binding domain superfamily/Winged helix DNA-binding domain"/>
    <property type="match status" value="1"/>
</dbReference>
<dbReference type="PANTHER" id="PTHR30363:SF44">
    <property type="entry name" value="AGA OPERON TRANSCRIPTIONAL REPRESSOR-RELATED"/>
    <property type="match status" value="1"/>
</dbReference>
<organism evidence="4 5">
    <name type="scientific">Clostridium oceanicum</name>
    <dbReference type="NCBI Taxonomy" id="1543"/>
    <lineage>
        <taxon>Bacteria</taxon>
        <taxon>Bacillati</taxon>
        <taxon>Bacillota</taxon>
        <taxon>Clostridia</taxon>
        <taxon>Eubacteriales</taxon>
        <taxon>Clostridiaceae</taxon>
        <taxon>Clostridium</taxon>
    </lineage>
</organism>
<dbReference type="SMART" id="SM01134">
    <property type="entry name" value="DeoRC"/>
    <property type="match status" value="1"/>
</dbReference>
<dbReference type="InterPro" id="IPR036388">
    <property type="entry name" value="WH-like_DNA-bd_sf"/>
</dbReference>
<dbReference type="GO" id="GO:0003677">
    <property type="term" value="F:DNA binding"/>
    <property type="evidence" value="ECO:0007669"/>
    <property type="project" value="UniProtKB-KW"/>
</dbReference>
<evidence type="ECO:0000256" key="2">
    <source>
        <dbReference type="ARBA" id="ARBA00023163"/>
    </source>
</evidence>
<dbReference type="Pfam" id="PF08220">
    <property type="entry name" value="HTH_DeoR"/>
    <property type="match status" value="1"/>
</dbReference>
<keyword evidence="4" id="KW-0238">DNA-binding</keyword>
<keyword evidence="2" id="KW-0804">Transcription</keyword>
<protein>
    <submittedName>
        <fullName evidence="4">DeoR/GlpR family DNA-binding transcription regulator</fullName>
    </submittedName>
</protein>
<dbReference type="EMBL" id="BAAACG010000010">
    <property type="protein sequence ID" value="GAA0743012.1"/>
    <property type="molecule type" value="Genomic_DNA"/>
</dbReference>
<comment type="caution">
    <text evidence="4">The sequence shown here is derived from an EMBL/GenBank/DDBJ whole genome shotgun (WGS) entry which is preliminary data.</text>
</comment>